<keyword evidence="8" id="KW-1185">Reference proteome</keyword>
<feature type="transmembrane region" description="Helical" evidence="5">
    <location>
        <begin position="273"/>
        <end position="293"/>
    </location>
</feature>
<feature type="transmembrane region" description="Helical" evidence="5">
    <location>
        <begin position="67"/>
        <end position="88"/>
    </location>
</feature>
<evidence type="ECO:0000256" key="3">
    <source>
        <dbReference type="ARBA" id="ARBA00022989"/>
    </source>
</evidence>
<keyword evidence="4 5" id="KW-0472">Membrane</keyword>
<feature type="transmembrane region" description="Helical" evidence="5">
    <location>
        <begin position="141"/>
        <end position="158"/>
    </location>
</feature>
<evidence type="ECO:0000313" key="7">
    <source>
        <dbReference type="EMBL" id="ORY88094.1"/>
    </source>
</evidence>
<comment type="caution">
    <text evidence="7">The sequence shown here is derived from an EMBL/GenBank/DDBJ whole genome shotgun (WGS) entry which is preliminary data.</text>
</comment>
<dbReference type="STRING" id="106004.A0A1Y2FXQ8"/>
<dbReference type="Pfam" id="PF04479">
    <property type="entry name" value="RTA1"/>
    <property type="match status" value="1"/>
</dbReference>
<dbReference type="InterPro" id="IPR007568">
    <property type="entry name" value="RTA1"/>
</dbReference>
<evidence type="ECO:0000256" key="1">
    <source>
        <dbReference type="ARBA" id="ARBA00004141"/>
    </source>
</evidence>
<comment type="subcellular location">
    <subcellularLocation>
        <location evidence="1">Membrane</location>
        <topology evidence="1">Multi-pass membrane protein</topology>
    </subcellularLocation>
</comment>
<dbReference type="PANTHER" id="PTHR31465:SF1">
    <property type="entry name" value="PROTEIN RTA1-RELATED"/>
    <property type="match status" value="1"/>
</dbReference>
<evidence type="ECO:0000256" key="5">
    <source>
        <dbReference type="SAM" id="Phobius"/>
    </source>
</evidence>
<evidence type="ECO:0000256" key="6">
    <source>
        <dbReference type="SAM" id="SignalP"/>
    </source>
</evidence>
<dbReference type="EMBL" id="MCGR01000012">
    <property type="protein sequence ID" value="ORY88094.1"/>
    <property type="molecule type" value="Genomic_DNA"/>
</dbReference>
<evidence type="ECO:0000256" key="2">
    <source>
        <dbReference type="ARBA" id="ARBA00022692"/>
    </source>
</evidence>
<feature type="transmembrane region" description="Helical" evidence="5">
    <location>
        <begin position="39"/>
        <end position="60"/>
    </location>
</feature>
<dbReference type="PANTHER" id="PTHR31465">
    <property type="entry name" value="PROTEIN RTA1-RELATED"/>
    <property type="match status" value="1"/>
</dbReference>
<dbReference type="AlphaFoldDB" id="A0A1Y2FXQ8"/>
<protein>
    <submittedName>
        <fullName evidence="7">RTA1 like protein-domain-containing protein</fullName>
    </submittedName>
</protein>
<accession>A0A1Y2FXQ8</accession>
<sequence length="326" mass="36492">MLKHLLSTLAVLACATVALAADEATSTERPISGFIPLKWPCYAGILLYGVSWIFLFAHWIRTGRPSYMITLLIGMFFMSIGFALRLWYIGNPYKVMNYAVSNSVTLLSPCFFLATDYVLLSQLSLSLGEEVSRRCLLIRRTWLVKIFLAADILTFLIQGGAGGMQASGGSMANLGEKAMLGGLGLQVASFGLFVLVLAHFGFKVRQLYPSVWYTPTQSFSEIYGPLKISPVDDWRQLYIVLCLTSVAILIRCAFRLCEYLGGYDSYLATHEAFFYSFDAFPLWLGMTLFVFLWPARCLSPRALEHSYTGTSNMEMGKRILTSDSRY</sequence>
<feature type="transmembrane region" description="Helical" evidence="5">
    <location>
        <begin position="100"/>
        <end position="120"/>
    </location>
</feature>
<proteinExistence type="predicted"/>
<evidence type="ECO:0000256" key="4">
    <source>
        <dbReference type="ARBA" id="ARBA00023136"/>
    </source>
</evidence>
<feature type="transmembrane region" description="Helical" evidence="5">
    <location>
        <begin position="178"/>
        <end position="202"/>
    </location>
</feature>
<dbReference type="OrthoDB" id="3358017at2759"/>
<keyword evidence="3 5" id="KW-1133">Transmembrane helix</keyword>
<feature type="transmembrane region" description="Helical" evidence="5">
    <location>
        <begin position="237"/>
        <end position="261"/>
    </location>
</feature>
<evidence type="ECO:0000313" key="8">
    <source>
        <dbReference type="Proteomes" id="UP000193467"/>
    </source>
</evidence>
<feature type="signal peptide" evidence="6">
    <location>
        <begin position="1"/>
        <end position="20"/>
    </location>
</feature>
<keyword evidence="2 5" id="KW-0812">Transmembrane</keyword>
<organism evidence="7 8">
    <name type="scientific">Leucosporidium creatinivorum</name>
    <dbReference type="NCBI Taxonomy" id="106004"/>
    <lineage>
        <taxon>Eukaryota</taxon>
        <taxon>Fungi</taxon>
        <taxon>Dikarya</taxon>
        <taxon>Basidiomycota</taxon>
        <taxon>Pucciniomycotina</taxon>
        <taxon>Microbotryomycetes</taxon>
        <taxon>Leucosporidiales</taxon>
        <taxon>Leucosporidium</taxon>
    </lineage>
</organism>
<name>A0A1Y2FXQ8_9BASI</name>
<gene>
    <name evidence="7" type="ORF">BCR35DRAFT_330304</name>
</gene>
<dbReference type="GO" id="GO:0016020">
    <property type="term" value="C:membrane"/>
    <property type="evidence" value="ECO:0007669"/>
    <property type="project" value="UniProtKB-SubCell"/>
</dbReference>
<keyword evidence="6" id="KW-0732">Signal</keyword>
<dbReference type="InParanoid" id="A0A1Y2FXQ8"/>
<reference evidence="7 8" key="1">
    <citation type="submission" date="2016-07" db="EMBL/GenBank/DDBJ databases">
        <title>Pervasive Adenine N6-methylation of Active Genes in Fungi.</title>
        <authorList>
            <consortium name="DOE Joint Genome Institute"/>
            <person name="Mondo S.J."/>
            <person name="Dannebaum R.O."/>
            <person name="Kuo R.C."/>
            <person name="Labutti K."/>
            <person name="Haridas S."/>
            <person name="Kuo A."/>
            <person name="Salamov A."/>
            <person name="Ahrendt S.R."/>
            <person name="Lipzen A."/>
            <person name="Sullivan W."/>
            <person name="Andreopoulos W.B."/>
            <person name="Clum A."/>
            <person name="Lindquist E."/>
            <person name="Daum C."/>
            <person name="Ramamoorthy G.K."/>
            <person name="Gryganskyi A."/>
            <person name="Culley D."/>
            <person name="Magnuson J.K."/>
            <person name="James T.Y."/>
            <person name="O'Malley M.A."/>
            <person name="Stajich J.E."/>
            <person name="Spatafora J.W."/>
            <person name="Visel A."/>
            <person name="Grigoriev I.V."/>
        </authorList>
    </citation>
    <scope>NUCLEOTIDE SEQUENCE [LARGE SCALE GENOMIC DNA]</scope>
    <source>
        <strain evidence="7 8">62-1032</strain>
    </source>
</reference>
<feature type="chain" id="PRO_5012169306" evidence="6">
    <location>
        <begin position="21"/>
        <end position="326"/>
    </location>
</feature>
<dbReference type="Proteomes" id="UP000193467">
    <property type="component" value="Unassembled WGS sequence"/>
</dbReference>